<proteinExistence type="predicted"/>
<evidence type="ECO:0000313" key="1">
    <source>
        <dbReference type="EMBL" id="CDA11190.1"/>
    </source>
</evidence>
<accession>R5X8P9</accession>
<dbReference type="RefSeq" id="WP_022072347.1">
    <property type="nucleotide sequence ID" value="NZ_HF999329.1"/>
</dbReference>
<protein>
    <submittedName>
        <fullName evidence="1">Uncharacterized protein</fullName>
    </submittedName>
</protein>
<dbReference type="EMBL" id="CBBD010000050">
    <property type="protein sequence ID" value="CDA11190.1"/>
    <property type="molecule type" value="Genomic_DNA"/>
</dbReference>
<sequence length="133" mass="14916">MDINIRKGSKFENINGNTININDITINDEDNVLNSDNCSVKLIGGMIIKTFEVTYKPPTSTENWYIEKEYQFKTPFLNQCTAVFGGAISNNDRNCLIVNATPKTKESCLLSVRHANKVQLKGDITMKMCAIGY</sequence>
<dbReference type="Proteomes" id="UP000017980">
    <property type="component" value="Unassembled WGS sequence"/>
</dbReference>
<reference evidence="1" key="1">
    <citation type="submission" date="2012-11" db="EMBL/GenBank/DDBJ databases">
        <title>Dependencies among metagenomic species, viruses, plasmids and units of genetic variation.</title>
        <authorList>
            <person name="Nielsen H.B."/>
            <person name="Almeida M."/>
            <person name="Juncker A.S."/>
            <person name="Rasmussen S."/>
            <person name="Li J."/>
            <person name="Sunagawa S."/>
            <person name="Plichta D."/>
            <person name="Gautier L."/>
            <person name="Le Chatelier E."/>
            <person name="Peletier E."/>
            <person name="Bonde I."/>
            <person name="Nielsen T."/>
            <person name="Manichanh C."/>
            <person name="Arumugam M."/>
            <person name="Batto J."/>
            <person name="Santos M.B.Q.D."/>
            <person name="Blom N."/>
            <person name="Borruel N."/>
            <person name="Burgdorf K.S."/>
            <person name="Boumezbeur F."/>
            <person name="Casellas F."/>
            <person name="Dore J."/>
            <person name="Guarner F."/>
            <person name="Hansen T."/>
            <person name="Hildebrand F."/>
            <person name="Kaas R.S."/>
            <person name="Kennedy S."/>
            <person name="Kristiansen K."/>
            <person name="Kultima J.R."/>
            <person name="Leonard P."/>
            <person name="Levenez F."/>
            <person name="Lund O."/>
            <person name="Moumen B."/>
            <person name="Le Paslier D."/>
            <person name="Pons N."/>
            <person name="Pedersen O."/>
            <person name="Prifti E."/>
            <person name="Qin J."/>
            <person name="Raes J."/>
            <person name="Tap J."/>
            <person name="Tims S."/>
            <person name="Ussery D.W."/>
            <person name="Yamada T."/>
            <person name="MetaHit consortium"/>
            <person name="Renault P."/>
            <person name="Sicheritz-Ponten T."/>
            <person name="Bork P."/>
            <person name="Wang J."/>
            <person name="Brunak S."/>
            <person name="Ehrlich S.D."/>
        </authorList>
    </citation>
    <scope>NUCLEOTIDE SEQUENCE [LARGE SCALE GENOMIC DNA]</scope>
</reference>
<organism evidence="1 2">
    <name type="scientific">Intestinibacter bartlettii CAG:1329</name>
    <dbReference type="NCBI Taxonomy" id="1263063"/>
    <lineage>
        <taxon>Bacteria</taxon>
        <taxon>Bacillati</taxon>
        <taxon>Bacillota</taxon>
        <taxon>Clostridia</taxon>
        <taxon>Peptostreptococcales</taxon>
        <taxon>Peptostreptococcaceae</taxon>
        <taxon>Intestinibacter</taxon>
    </lineage>
</organism>
<comment type="caution">
    <text evidence="1">The sequence shown here is derived from an EMBL/GenBank/DDBJ whole genome shotgun (WGS) entry which is preliminary data.</text>
</comment>
<evidence type="ECO:0000313" key="2">
    <source>
        <dbReference type="Proteomes" id="UP000017980"/>
    </source>
</evidence>
<name>R5X8P9_9FIRM</name>
<gene>
    <name evidence="1" type="ORF">BN488_02217</name>
</gene>
<dbReference type="AlphaFoldDB" id="R5X8P9"/>
<dbReference type="Gene3D" id="2.60.40.3940">
    <property type="match status" value="1"/>
</dbReference>